<reference evidence="2" key="1">
    <citation type="submission" date="2011-01" db="EMBL/GenBank/DDBJ databases">
        <title>Complete sequence of chromosome of Thermovibrio ammonificans HB-1.</title>
        <authorList>
            <consortium name="US DOE Joint Genome Institute"/>
            <person name="Lucas S."/>
            <person name="Copeland A."/>
            <person name="Lapidus A."/>
            <person name="Cheng J.-F."/>
            <person name="Goodwin L."/>
            <person name="Pitluck S."/>
            <person name="Davenport K."/>
            <person name="Detter J.C."/>
            <person name="Han C."/>
            <person name="Tapia R."/>
            <person name="Land M."/>
            <person name="Hauser L."/>
            <person name="Kyrpides N."/>
            <person name="Ivanova N."/>
            <person name="Ovchinnikova G."/>
            <person name="Vetriani C."/>
            <person name="Woyke T."/>
        </authorList>
    </citation>
    <scope>NUCLEOTIDE SEQUENCE [LARGE SCALE GENOMIC DNA]</scope>
    <source>
        <strain evidence="2">HB-1</strain>
    </source>
</reference>
<evidence type="ECO:0000313" key="2">
    <source>
        <dbReference type="EMBL" id="ADU96871.1"/>
    </source>
</evidence>
<feature type="chain" id="PRO_5003231134" description="Lipoprotein" evidence="1">
    <location>
        <begin position="20"/>
        <end position="194"/>
    </location>
</feature>
<proteinExistence type="predicted"/>
<dbReference type="Proteomes" id="UP000006362">
    <property type="component" value="Chromosome"/>
</dbReference>
<dbReference type="KEGG" id="tam:Theam_0904"/>
<evidence type="ECO:0008006" key="4">
    <source>
        <dbReference type="Google" id="ProtNLM"/>
    </source>
</evidence>
<dbReference type="AlphaFoldDB" id="E8T1X6"/>
<dbReference type="HOGENOM" id="CLU_1401870_0_0_0"/>
<evidence type="ECO:0000256" key="1">
    <source>
        <dbReference type="SAM" id="SignalP"/>
    </source>
</evidence>
<gene>
    <name evidence="2" type="ordered locus">Theam_0904</name>
</gene>
<dbReference type="EMBL" id="CP002444">
    <property type="protein sequence ID" value="ADU96871.1"/>
    <property type="molecule type" value="Genomic_DNA"/>
</dbReference>
<dbReference type="OrthoDB" id="9936967at2"/>
<feature type="signal peptide" evidence="1">
    <location>
        <begin position="1"/>
        <end position="19"/>
    </location>
</feature>
<dbReference type="RefSeq" id="WP_013537657.1">
    <property type="nucleotide sequence ID" value="NC_014926.1"/>
</dbReference>
<name>E8T1X6_THEA1</name>
<dbReference type="STRING" id="648996.Theam_0904"/>
<evidence type="ECO:0000313" key="3">
    <source>
        <dbReference type="Proteomes" id="UP000006362"/>
    </source>
</evidence>
<keyword evidence="3" id="KW-1185">Reference proteome</keyword>
<accession>E8T1X6</accession>
<sequence length="194" mass="20745">MKRLIVLPVAAVLCFSCGAGSSNSVSISATDVVPKIEQDVLCYTTTNSTNSTQVPTVPPAVDYTFTLKAADFNSEFGNIDETLLFQGCSVSVEPLPGTPSLAADPTVLNDIVTYTYCSSDDIPPGGSATASVTFDQYLVQEMNGLWKQLQQPLSYRLTVTYNYQGANSDLKASKSVTFAVTFDNFIFNAGDACQ</sequence>
<keyword evidence="1" id="KW-0732">Signal</keyword>
<organism evidence="2 3">
    <name type="scientific">Thermovibrio ammonificans (strain DSM 15698 / JCM 12110 / HB-1)</name>
    <dbReference type="NCBI Taxonomy" id="648996"/>
    <lineage>
        <taxon>Bacteria</taxon>
        <taxon>Pseudomonadati</taxon>
        <taxon>Aquificota</taxon>
        <taxon>Aquificia</taxon>
        <taxon>Desulfurobacteriales</taxon>
        <taxon>Desulfurobacteriaceae</taxon>
        <taxon>Thermovibrio</taxon>
    </lineage>
</organism>
<protein>
    <recommendedName>
        <fullName evidence="4">Lipoprotein</fullName>
    </recommendedName>
</protein>